<organism evidence="1 2">
    <name type="scientific">Musa troglodytarum</name>
    <name type="common">fe'i banana</name>
    <dbReference type="NCBI Taxonomy" id="320322"/>
    <lineage>
        <taxon>Eukaryota</taxon>
        <taxon>Viridiplantae</taxon>
        <taxon>Streptophyta</taxon>
        <taxon>Embryophyta</taxon>
        <taxon>Tracheophyta</taxon>
        <taxon>Spermatophyta</taxon>
        <taxon>Magnoliopsida</taxon>
        <taxon>Liliopsida</taxon>
        <taxon>Zingiberales</taxon>
        <taxon>Musaceae</taxon>
        <taxon>Musa</taxon>
    </lineage>
</organism>
<sequence length="174" mass="19575">MEKRWQVGNILASSRFGFTSDGSSSTEVGDCGLSQWSGLMRSSPDFKTYHFLGKDNGRKILRRVPSSSESLLTPPTSFLAVAALAEPFCRTFPSCIRPRSYPRWSRIRRVHDLTCVGRRWRTDGAGTAWPMTAGCMTNPSRHYSSQCRANFVDRLRAGTAGRRIQILRGWINGR</sequence>
<dbReference type="Proteomes" id="UP001055439">
    <property type="component" value="Chromosome 8"/>
</dbReference>
<dbReference type="AlphaFoldDB" id="A0A9E7HXV3"/>
<gene>
    <name evidence="1" type="ORF">MUK42_03487</name>
</gene>
<name>A0A9E7HXV3_9LILI</name>
<evidence type="ECO:0000313" key="1">
    <source>
        <dbReference type="EMBL" id="URE38229.1"/>
    </source>
</evidence>
<protein>
    <submittedName>
        <fullName evidence="1">Uncharacterized protein</fullName>
    </submittedName>
</protein>
<reference evidence="1" key="1">
    <citation type="submission" date="2022-05" db="EMBL/GenBank/DDBJ databases">
        <title>The Musa troglodytarum L. genome provides insights into the mechanism of non-climacteric behaviour and enrichment of carotenoids.</title>
        <authorList>
            <person name="Wang J."/>
        </authorList>
    </citation>
    <scope>NUCLEOTIDE SEQUENCE</scope>
    <source>
        <tissue evidence="1">Leaf</tissue>
    </source>
</reference>
<dbReference type="OrthoDB" id="2110130at2759"/>
<keyword evidence="2" id="KW-1185">Reference proteome</keyword>
<accession>A0A9E7HXV3</accession>
<proteinExistence type="predicted"/>
<dbReference type="EMBL" id="CP097510">
    <property type="protein sequence ID" value="URE38229.1"/>
    <property type="molecule type" value="Genomic_DNA"/>
</dbReference>
<evidence type="ECO:0000313" key="2">
    <source>
        <dbReference type="Proteomes" id="UP001055439"/>
    </source>
</evidence>